<feature type="region of interest" description="Disordered" evidence="10">
    <location>
        <begin position="403"/>
        <end position="440"/>
    </location>
</feature>
<reference evidence="12" key="1">
    <citation type="submission" date="2021-01" db="EMBL/GenBank/DDBJ databases">
        <authorList>
            <person name="Corre E."/>
            <person name="Pelletier E."/>
            <person name="Niang G."/>
            <person name="Scheremetjew M."/>
            <person name="Finn R."/>
            <person name="Kale V."/>
            <person name="Holt S."/>
            <person name="Cochrane G."/>
            <person name="Meng A."/>
            <person name="Brown T."/>
            <person name="Cohen L."/>
        </authorList>
    </citation>
    <scope>NUCLEOTIDE SEQUENCE</scope>
    <source>
        <strain evidence="12">CCMP1510</strain>
    </source>
</reference>
<dbReference type="InterPro" id="IPR003084">
    <property type="entry name" value="HDAC_I/II"/>
</dbReference>
<evidence type="ECO:0000256" key="3">
    <source>
        <dbReference type="ARBA" id="ARBA00022491"/>
    </source>
</evidence>
<feature type="domain" description="Histone deacetylase" evidence="11">
    <location>
        <begin position="24"/>
        <end position="316"/>
    </location>
</feature>
<evidence type="ECO:0000313" key="12">
    <source>
        <dbReference type="EMBL" id="CAE0369455.1"/>
    </source>
</evidence>
<feature type="compositionally biased region" description="Basic and acidic residues" evidence="10">
    <location>
        <begin position="831"/>
        <end position="840"/>
    </location>
</feature>
<proteinExistence type="inferred from homology"/>
<comment type="similarity">
    <text evidence="9">Belongs to the histone deacetylase family. HD Type 1 subfamily.</text>
</comment>
<evidence type="ECO:0000256" key="1">
    <source>
        <dbReference type="ARBA" id="ARBA00004123"/>
    </source>
</evidence>
<dbReference type="PRINTS" id="PR01271">
    <property type="entry name" value="HISDACETLASE"/>
</dbReference>
<keyword evidence="6" id="KW-0805">Transcription regulation</keyword>
<dbReference type="InterPro" id="IPR023696">
    <property type="entry name" value="Ureohydrolase_dom_sf"/>
</dbReference>
<dbReference type="FunFam" id="3.40.800.20:FF:000001">
    <property type="entry name" value="Histone deacetylase"/>
    <property type="match status" value="1"/>
</dbReference>
<evidence type="ECO:0000259" key="11">
    <source>
        <dbReference type="Pfam" id="PF00850"/>
    </source>
</evidence>
<keyword evidence="7" id="KW-0804">Transcription</keyword>
<evidence type="ECO:0000256" key="6">
    <source>
        <dbReference type="ARBA" id="ARBA00023015"/>
    </source>
</evidence>
<protein>
    <recommendedName>
        <fullName evidence="2">histone deacetylase</fullName>
        <ecNumber evidence="2">3.5.1.98</ecNumber>
    </recommendedName>
</protein>
<evidence type="ECO:0000256" key="9">
    <source>
        <dbReference type="ARBA" id="ARBA00061569"/>
    </source>
</evidence>
<evidence type="ECO:0000256" key="2">
    <source>
        <dbReference type="ARBA" id="ARBA00012111"/>
    </source>
</evidence>
<evidence type="ECO:0000256" key="7">
    <source>
        <dbReference type="ARBA" id="ARBA00023163"/>
    </source>
</evidence>
<name>A0A7S3JYQ5_9STRA</name>
<accession>A0A7S3JYQ5</accession>
<dbReference type="Pfam" id="PF00850">
    <property type="entry name" value="Hist_deacetyl"/>
    <property type="match status" value="1"/>
</dbReference>
<keyword evidence="8" id="KW-0539">Nucleus</keyword>
<dbReference type="EMBL" id="HBIJ01015276">
    <property type="protein sequence ID" value="CAE0369455.1"/>
    <property type="molecule type" value="Transcribed_RNA"/>
</dbReference>
<organism evidence="12">
    <name type="scientific">Aureoumbra lagunensis</name>
    <dbReference type="NCBI Taxonomy" id="44058"/>
    <lineage>
        <taxon>Eukaryota</taxon>
        <taxon>Sar</taxon>
        <taxon>Stramenopiles</taxon>
        <taxon>Ochrophyta</taxon>
        <taxon>Pelagophyceae</taxon>
        <taxon>Pelagomonadales</taxon>
        <taxon>Aureoumbra</taxon>
    </lineage>
</organism>
<dbReference type="SUPFAM" id="SSF52768">
    <property type="entry name" value="Arginase/deacetylase"/>
    <property type="match status" value="1"/>
</dbReference>
<feature type="region of interest" description="Disordered" evidence="10">
    <location>
        <begin position="742"/>
        <end position="850"/>
    </location>
</feature>
<keyword evidence="5" id="KW-0156">Chromatin regulator</keyword>
<comment type="subcellular location">
    <subcellularLocation>
        <location evidence="1">Nucleus</location>
    </subcellularLocation>
</comment>
<feature type="compositionally biased region" description="Low complexity" evidence="10">
    <location>
        <begin position="806"/>
        <end position="816"/>
    </location>
</feature>
<dbReference type="InterPro" id="IPR000286">
    <property type="entry name" value="HDACs"/>
</dbReference>
<dbReference type="PANTHER" id="PTHR10625">
    <property type="entry name" value="HISTONE DEACETYLASE HDAC1-RELATED"/>
    <property type="match status" value="1"/>
</dbReference>
<evidence type="ECO:0000256" key="5">
    <source>
        <dbReference type="ARBA" id="ARBA00022853"/>
    </source>
</evidence>
<dbReference type="AlphaFoldDB" id="A0A7S3JYQ5"/>
<gene>
    <name evidence="12" type="ORF">ALAG00032_LOCUS10218</name>
</gene>
<keyword evidence="4" id="KW-0378">Hydrolase</keyword>
<dbReference type="PANTHER" id="PTHR10625:SF44">
    <property type="entry name" value="HISTONE DEACETYLASE 19"/>
    <property type="match status" value="1"/>
</dbReference>
<dbReference type="InterPro" id="IPR037138">
    <property type="entry name" value="His_deacetylse_dom_sf"/>
</dbReference>
<evidence type="ECO:0000256" key="8">
    <source>
        <dbReference type="ARBA" id="ARBA00023242"/>
    </source>
</evidence>
<dbReference type="GO" id="GO:0040029">
    <property type="term" value="P:epigenetic regulation of gene expression"/>
    <property type="evidence" value="ECO:0007669"/>
    <property type="project" value="TreeGrafter"/>
</dbReference>
<keyword evidence="3" id="KW-0678">Repressor</keyword>
<dbReference type="GO" id="GO:0005634">
    <property type="term" value="C:nucleus"/>
    <property type="evidence" value="ECO:0007669"/>
    <property type="project" value="UniProtKB-SubCell"/>
</dbReference>
<dbReference type="PRINTS" id="PR01270">
    <property type="entry name" value="HDASUPER"/>
</dbReference>
<feature type="compositionally biased region" description="Basic and acidic residues" evidence="10">
    <location>
        <begin position="404"/>
        <end position="420"/>
    </location>
</feature>
<dbReference type="Gene3D" id="3.40.800.20">
    <property type="entry name" value="Histone deacetylase domain"/>
    <property type="match status" value="1"/>
</dbReference>
<evidence type="ECO:0000256" key="10">
    <source>
        <dbReference type="SAM" id="MobiDB-lite"/>
    </source>
</evidence>
<sequence>MVKTNRVAYFYDMEMGHFYYGPGHPMKPHRLKLTHHLLLAYGLYRKLEVYRPHLASSEEMTKFHAEDYIEFLRRVSPDNVRPFSQQMSRFNVGECTDCPIYDGIYEFCQMYSGASIDGALKLNQKQVDIAINWSGGLHHAKKSEASGFCYVNDIVLAILELLKYHQRVLYIDIDIHHGDGVEEAFYCTDRVMTLSLHKFGDFFPGTGDITNTGAGVGNGYAVNIPLKEGINDQAYATIFKPIMNKVIQVFQPGAIVLQCGADSLTGDRLGCFNLTLHGHGECVQFVQSFGLPLLVLGGGGYTIRNVARCWAYETSVLLNTNLNDEIPYNDYFEYYAPDFKLHLTPTPGLDNANSADHLRHLRDICLRNLNALPTIPTVQISVHHPATEDNLAKNRLESAQANADHFDDAQPDAKRQRTDPKTGAQRRLHPAEFYDDDDDRNQASIGMHFDTETNTTQDIISHHVDQATRIDETTSISAPIAMEEEPPIEQPETIIEAGSTKIESNQLPQTIIKQAIETQATESLVNQSSLLAMTQANEQKIPPLEAVNENTEAAFAPPQATEQFHVEQQVQKEHVEMPNKIPHEKPSSIADENFLFFQKAPGPAPDDTQISDKEILAPLQIEELAPRNENNIVAEPELSPTESSAPANIAEPQAPPVTDQPVSIEEPVSLAPVDKPAEPNAVDISLPIDESGTVVQATDIPEPPMLNQFEPLEEIALPPTSTESEDSNLRAPNISAVALPTEVKLSPDETELDAPLESSPSNLAEEKKNEFIVSVQPEEQKESPIELPPLVAAESVQSPSAVEGNSPAPLVSSSLPSEEDVIAVPSVSSSVREEEKHVPPQREQPASSSS</sequence>
<evidence type="ECO:0000256" key="4">
    <source>
        <dbReference type="ARBA" id="ARBA00022801"/>
    </source>
</evidence>
<dbReference type="GO" id="GO:0141221">
    <property type="term" value="F:histone deacetylase activity, hydrolytic mechanism"/>
    <property type="evidence" value="ECO:0007669"/>
    <property type="project" value="UniProtKB-EC"/>
</dbReference>
<dbReference type="InterPro" id="IPR023801">
    <property type="entry name" value="His_deacetylse_dom"/>
</dbReference>
<dbReference type="EC" id="3.5.1.98" evidence="2"/>